<protein>
    <submittedName>
        <fullName evidence="2">Uncharacterized protein</fullName>
    </submittedName>
</protein>
<dbReference type="Proteomes" id="UP001215280">
    <property type="component" value="Unassembled WGS sequence"/>
</dbReference>
<gene>
    <name evidence="2" type="ORF">DFH07DRAFT_779770</name>
</gene>
<organism evidence="2 3">
    <name type="scientific">Mycena maculata</name>
    <dbReference type="NCBI Taxonomy" id="230809"/>
    <lineage>
        <taxon>Eukaryota</taxon>
        <taxon>Fungi</taxon>
        <taxon>Dikarya</taxon>
        <taxon>Basidiomycota</taxon>
        <taxon>Agaricomycotina</taxon>
        <taxon>Agaricomycetes</taxon>
        <taxon>Agaricomycetidae</taxon>
        <taxon>Agaricales</taxon>
        <taxon>Marasmiineae</taxon>
        <taxon>Mycenaceae</taxon>
        <taxon>Mycena</taxon>
    </lineage>
</organism>
<comment type="caution">
    <text evidence="2">The sequence shown here is derived from an EMBL/GenBank/DDBJ whole genome shotgun (WGS) entry which is preliminary data.</text>
</comment>
<accession>A0AAD7I6K4</accession>
<evidence type="ECO:0000313" key="3">
    <source>
        <dbReference type="Proteomes" id="UP001215280"/>
    </source>
</evidence>
<feature type="region of interest" description="Disordered" evidence="1">
    <location>
        <begin position="188"/>
        <end position="280"/>
    </location>
</feature>
<evidence type="ECO:0000256" key="1">
    <source>
        <dbReference type="SAM" id="MobiDB-lite"/>
    </source>
</evidence>
<dbReference type="AlphaFoldDB" id="A0AAD7I6K4"/>
<keyword evidence="3" id="KW-1185">Reference proteome</keyword>
<proteinExistence type="predicted"/>
<evidence type="ECO:0000313" key="2">
    <source>
        <dbReference type="EMBL" id="KAJ7736221.1"/>
    </source>
</evidence>
<sequence length="280" mass="32791">MYFFPDDEVHFPTSGLTNLTIRSKLQPDGHRYGHTVIHIIHSVFDASYATLELRTCDRCVWSWGRREIQLDSSAKIFEYSHCCRGRPTPAPLTPGQIAFGIDHFCVEPQSTKRGHGYLFSVKDGLDLNLVIPRSFQGEKLTLSGFHSVDAPRGLQTPPFLEIFLEHSGEVPSCQNLNVEGMSVNLVETADLNDVREPEDGMEMPAEEMERHEAERDNEAERGRQKQEREWKREGRERQREERDRQREERDRQREERDRQKEETQRRRSGISRRGTRVYFY</sequence>
<reference evidence="2" key="1">
    <citation type="submission" date="2023-03" db="EMBL/GenBank/DDBJ databases">
        <title>Massive genome expansion in bonnet fungi (Mycena s.s.) driven by repeated elements and novel gene families across ecological guilds.</title>
        <authorList>
            <consortium name="Lawrence Berkeley National Laboratory"/>
            <person name="Harder C.B."/>
            <person name="Miyauchi S."/>
            <person name="Viragh M."/>
            <person name="Kuo A."/>
            <person name="Thoen E."/>
            <person name="Andreopoulos B."/>
            <person name="Lu D."/>
            <person name="Skrede I."/>
            <person name="Drula E."/>
            <person name="Henrissat B."/>
            <person name="Morin E."/>
            <person name="Kohler A."/>
            <person name="Barry K."/>
            <person name="LaButti K."/>
            <person name="Morin E."/>
            <person name="Salamov A."/>
            <person name="Lipzen A."/>
            <person name="Mereny Z."/>
            <person name="Hegedus B."/>
            <person name="Baldrian P."/>
            <person name="Stursova M."/>
            <person name="Weitz H."/>
            <person name="Taylor A."/>
            <person name="Grigoriev I.V."/>
            <person name="Nagy L.G."/>
            <person name="Martin F."/>
            <person name="Kauserud H."/>
        </authorList>
    </citation>
    <scope>NUCLEOTIDE SEQUENCE</scope>
    <source>
        <strain evidence="2">CBHHK188m</strain>
    </source>
</reference>
<feature type="compositionally biased region" description="Basic residues" evidence="1">
    <location>
        <begin position="266"/>
        <end position="280"/>
    </location>
</feature>
<name>A0AAD7I6K4_9AGAR</name>
<dbReference type="EMBL" id="JARJLG010000150">
    <property type="protein sequence ID" value="KAJ7736221.1"/>
    <property type="molecule type" value="Genomic_DNA"/>
</dbReference>
<feature type="compositionally biased region" description="Basic and acidic residues" evidence="1">
    <location>
        <begin position="207"/>
        <end position="265"/>
    </location>
</feature>